<feature type="domain" description="DAZ" evidence="12">
    <location>
        <begin position="332"/>
        <end position="355"/>
    </location>
</feature>
<dbReference type="AlphaFoldDB" id="A0A804HKV4"/>
<feature type="compositionally biased region" description="Low complexity" evidence="10">
    <location>
        <begin position="176"/>
        <end position="192"/>
    </location>
</feature>
<dbReference type="EMBL" id="AC006338">
    <property type="status" value="NOT_ANNOTATED_CDS"/>
    <property type="molecule type" value="Genomic_DNA"/>
</dbReference>
<feature type="compositionally biased region" description="Polar residues" evidence="10">
    <location>
        <begin position="1"/>
        <end position="10"/>
    </location>
</feature>
<feature type="compositionally biased region" description="Polar residues" evidence="10">
    <location>
        <begin position="163"/>
        <end position="175"/>
    </location>
</feature>
<feature type="compositionally biased region" description="Low complexity" evidence="10">
    <location>
        <begin position="11"/>
        <end position="27"/>
    </location>
</feature>
<accession>A0A804HKV4</accession>
<dbReference type="Ensembl" id="ENST00000682740.1">
    <property type="protein sequence ID" value="ENSP00000508087.1"/>
    <property type="gene ID" value="ENSG00000205916.12"/>
</dbReference>
<dbReference type="Gene3D" id="3.30.70.330">
    <property type="match status" value="2"/>
</dbReference>
<evidence type="ECO:0000256" key="8">
    <source>
        <dbReference type="ARBA" id="ARBA00023242"/>
    </source>
</evidence>
<feature type="domain" description="DAZ" evidence="12">
    <location>
        <begin position="524"/>
        <end position="547"/>
    </location>
</feature>
<organism evidence="13 14">
    <name type="scientific">Homo sapiens</name>
    <name type="common">Human</name>
    <dbReference type="NCBI Taxonomy" id="9606"/>
    <lineage>
        <taxon>Eukaryota</taxon>
        <taxon>Metazoa</taxon>
        <taxon>Chordata</taxon>
        <taxon>Craniata</taxon>
        <taxon>Vertebrata</taxon>
        <taxon>Euteleostomi</taxon>
        <taxon>Mammalia</taxon>
        <taxon>Eutheria</taxon>
        <taxon>Euarchontoglires</taxon>
        <taxon>Primates</taxon>
        <taxon>Haplorrhini</taxon>
        <taxon>Catarrhini</taxon>
        <taxon>Hominidae</taxon>
        <taxon>Homo</taxon>
    </lineage>
</organism>
<evidence type="ECO:0000256" key="6">
    <source>
        <dbReference type="ARBA" id="ARBA00022871"/>
    </source>
</evidence>
<evidence type="ECO:0000259" key="11">
    <source>
        <dbReference type="PROSITE" id="PS50102"/>
    </source>
</evidence>
<dbReference type="PANTHER" id="PTHR11176">
    <property type="entry name" value="BOULE-RELATED"/>
    <property type="match status" value="1"/>
</dbReference>
<reference evidence="13 14" key="1">
    <citation type="journal article" date="2001" name="Nature">
        <title>Initial sequencing and analysis of the human genome.</title>
        <authorList>
            <consortium name="International Human Genome Sequencing Consortium"/>
            <person name="Lander E.S."/>
            <person name="Linton L.M."/>
            <person name="Birren B."/>
            <person name="Nusbaum C."/>
            <person name="Zody M.C."/>
            <person name="Baldwin J."/>
            <person name="Devon K."/>
            <person name="Dewar K."/>
            <person name="Doyle M."/>
            <person name="FitzHugh W."/>
            <person name="Funke R."/>
            <person name="Gage D."/>
            <person name="Harris K."/>
            <person name="Heaford A."/>
            <person name="Howland J."/>
            <person name="Kann L."/>
            <person name="Lehoczky J."/>
            <person name="LeVine R."/>
            <person name="McEwan P."/>
            <person name="McKernan K."/>
            <person name="Meldrim J."/>
            <person name="Mesirov J.P."/>
            <person name="Miranda C."/>
            <person name="Morris W."/>
            <person name="Naylor J."/>
            <person name="Raymond C."/>
            <person name="Rosetti M."/>
            <person name="Santos R."/>
            <person name="Sheridan A."/>
            <person name="Sougnez C."/>
            <person name="Stange-Thomann N."/>
            <person name="Stojanovic N."/>
            <person name="Subramanian A."/>
            <person name="Wyman D."/>
            <person name="Rogers J."/>
            <person name="Sulston J."/>
            <person name="Ainscough R."/>
            <person name="Beck S."/>
            <person name="Bentley D."/>
            <person name="Burton J."/>
            <person name="Clee C."/>
            <person name="Carter N."/>
            <person name="Coulson A."/>
            <person name="Deadman R."/>
            <person name="Deloukas P."/>
            <person name="Dunham A."/>
            <person name="Dunham I."/>
            <person name="Durbin R."/>
            <person name="French L."/>
            <person name="Grafham D."/>
            <person name="Gregory S."/>
            <person name="Hubbard T."/>
            <person name="Humphray S."/>
            <person name="Hunt A."/>
            <person name="Jones M."/>
            <person name="Lloyd C."/>
            <person name="McMurray A."/>
            <person name="Matthews L."/>
            <person name="Mercer S."/>
            <person name="Milne S."/>
            <person name="Mullikin J.C."/>
            <person name="Mungall A."/>
            <person name="Plumb R."/>
            <person name="Ross M."/>
            <person name="Shownkeen R."/>
            <person name="Sims S."/>
            <person name="Waterston R.H."/>
            <person name="Wilson R.K."/>
            <person name="Hillier L.W."/>
            <person name="McPherson J.D."/>
            <person name="Marra M.A."/>
            <person name="Mardis E.R."/>
            <person name="Fulton L.A."/>
            <person name="Chinwalla A.T."/>
            <person name="Pepin K.H."/>
            <person name="Gish W.R."/>
            <person name="Chissoe S.L."/>
            <person name="Wendl M.C."/>
            <person name="Delehaunty K.D."/>
            <person name="Miner T.L."/>
            <person name="Delehaunty A."/>
            <person name="Kramer J.B."/>
            <person name="Cook L.L."/>
            <person name="Fulton R.S."/>
            <person name="Johnson D.L."/>
            <person name="Minx P.J."/>
            <person name="Clifton S.W."/>
            <person name="Hawkins T."/>
            <person name="Branscomb E."/>
            <person name="Predki P."/>
            <person name="Richardson P."/>
            <person name="Wenning S."/>
            <person name="Slezak T."/>
            <person name="Doggett N."/>
            <person name="Cheng J.F."/>
            <person name="Olsen A."/>
            <person name="Lucas S."/>
            <person name="Elkin C."/>
            <person name="Uberbacher E."/>
            <person name="Frazier M."/>
            <person name="Gibbs R.A."/>
            <person name="Muzny D.M."/>
            <person name="Scherer S.E."/>
            <person name="Bouck J.B."/>
            <person name="Sodergren E.J."/>
            <person name="Worley K.C."/>
            <person name="Rives C.M."/>
            <person name="Gorrell J.H."/>
            <person name="Metzker M.L."/>
            <person name="Naylor S.L."/>
            <person name="Kucherlapati R.S."/>
            <person name="Nelson D.L."/>
            <person name="Weinstock G.M."/>
            <person name="Sakaki Y."/>
            <person name="Fujiyama A."/>
            <person name="Hattori M."/>
            <person name="Yada T."/>
            <person name="Toyoda A."/>
            <person name="Itoh T."/>
            <person name="Kawagoe C."/>
            <person name="Watanabe H."/>
            <person name="Totoki Y."/>
            <person name="Taylor T."/>
            <person name="Weissenbach J."/>
            <person name="Heilig R."/>
            <person name="Saurin W."/>
            <person name="Artiguenave F."/>
            <person name="Brottier P."/>
            <person name="Bruls T."/>
            <person name="Pelletier E."/>
            <person name="Robert C."/>
            <person name="Wincker P."/>
            <person name="Smith D.R."/>
            <person name="Doucette-Stamm L."/>
            <person name="Rubenfield M."/>
            <person name="Weinstock K."/>
            <person name="Lee H.M."/>
            <person name="Dubois J."/>
            <person name="Rosenthal A."/>
            <person name="Platzer M."/>
            <person name="Nyakatura G."/>
            <person name="Taudien S."/>
            <person name="Rump A."/>
            <person name="Yang H."/>
            <person name="Yu J."/>
            <person name="Wang J."/>
            <person name="Huang G."/>
            <person name="Gu J."/>
            <person name="Hood L."/>
            <person name="Rowen L."/>
            <person name="Madan A."/>
            <person name="Qin S."/>
            <person name="Davis R.W."/>
            <person name="Federspiel N.A."/>
            <person name="Abola A.P."/>
            <person name="Proctor M.J."/>
            <person name="Myers R.M."/>
            <person name="Schmutz J."/>
            <person name="Dickson M."/>
            <person name="Grimwood J."/>
            <person name="Cox D.R."/>
            <person name="Olson M.V."/>
            <person name="Kaul R."/>
            <person name="Raymond C."/>
            <person name="Shimizu N."/>
            <person name="Kawasaki K."/>
            <person name="Minoshima S."/>
            <person name="Evans G.A."/>
            <person name="Athanasiou M."/>
            <person name="Schultz R."/>
            <person name="Roe B.A."/>
            <person name="Chen F."/>
            <person name="Pan H."/>
            <person name="Ramser J."/>
            <person name="Lehrach H."/>
            <person name="Reinhardt R."/>
            <person name="McCombie W.R."/>
            <person name="de la Bastide M."/>
            <person name="Dedhia N."/>
            <person name="Blocker H."/>
            <person name="Hornischer K."/>
            <person name="Nordsiek G."/>
            <person name="Agarwala R."/>
            <person name="Aravind L."/>
            <person name="Bailey J.A."/>
            <person name="Bateman A."/>
            <person name="Batzoglou S."/>
            <person name="Birney E."/>
            <person name="Bork P."/>
            <person name="Brown D.G."/>
            <person name="Burge C.B."/>
            <person name="Cerutti L."/>
            <person name="Chen H.C."/>
            <person name="Church D."/>
            <person name="Clamp M."/>
            <person name="Copley R.R."/>
            <person name="Doerks T."/>
            <person name="Eddy S.R."/>
            <person name="Eichler E.E."/>
            <person name="Furey T.S."/>
            <person name="Galagan J."/>
            <person name="Gilbert J.G."/>
            <person name="Harmon C."/>
            <person name="Hayashizaki Y."/>
            <person name="Haussler D."/>
            <person name="Hermjakob H."/>
            <person name="Hokamp K."/>
            <person name="Jang W."/>
            <person name="Johnson L.S."/>
            <person name="Jones T.A."/>
            <person name="Kasif S."/>
            <person name="Kaspryzk A."/>
            <person name="Kennedy S."/>
            <person name="Kent W.J."/>
            <person name="Kitts P."/>
            <person name="Koonin E.V."/>
            <person name="Korf I."/>
            <person name="Kulp D."/>
            <person name="Lancet D."/>
            <person name="Lowe T.M."/>
            <person name="McLysaght A."/>
            <person name="Mikkelsen T."/>
            <person name="Moran J.V."/>
            <person name="Mulder N."/>
            <person name="Pollara V.J."/>
            <person name="Ponting C.P."/>
            <person name="Schuler G."/>
            <person name="Schultz J."/>
            <person name="Slater G."/>
            <person name="Smit A.F."/>
            <person name="Stupka E."/>
            <person name="Szustakowski J."/>
            <person name="Thierry-Mieg D."/>
            <person name="Thierry-Mieg J."/>
            <person name="Wagner L."/>
            <person name="Wallis J."/>
            <person name="Wheeler R."/>
            <person name="Williams A."/>
            <person name="Wolf Y.I."/>
            <person name="Wolfe K.H."/>
            <person name="Yang S.P."/>
            <person name="Yeh R.F."/>
            <person name="Collins F."/>
            <person name="Guyer M.S."/>
            <person name="Peterson J."/>
            <person name="Felsenfeld A."/>
            <person name="Wetterstrand K.A."/>
            <person name="Patrinos A."/>
            <person name="Morgan M.J."/>
            <person name="de Jong P."/>
            <person name="Catanese J.J."/>
            <person name="Osoegawa K."/>
            <person name="Shizuya H."/>
            <person name="Choi S."/>
            <person name="Chen Y.J."/>
        </authorList>
    </citation>
    <scope>NUCLEOTIDE SEQUENCE [LARGE SCALE GENOMIC DNA]</scope>
</reference>
<dbReference type="Bgee" id="ENSG00000205916">
    <property type="expression patterns" value="Expressed in primordial germ cell in gonad and 11 other cell types or tissues"/>
</dbReference>
<dbReference type="GO" id="GO:0003730">
    <property type="term" value="F:mRNA 3'-UTR binding"/>
    <property type="evidence" value="ECO:0007669"/>
    <property type="project" value="InterPro"/>
</dbReference>
<evidence type="ECO:0000313" key="14">
    <source>
        <dbReference type="Proteomes" id="UP000005640"/>
    </source>
</evidence>
<dbReference type="EMBL" id="AC006982">
    <property type="status" value="NOT_ANNOTATED_CDS"/>
    <property type="molecule type" value="Genomic_DNA"/>
</dbReference>
<dbReference type="InterPro" id="IPR000504">
    <property type="entry name" value="RRM_dom"/>
</dbReference>
<dbReference type="GO" id="GO:0005737">
    <property type="term" value="C:cytoplasm"/>
    <property type="evidence" value="ECO:0007669"/>
    <property type="project" value="UniProtKB-SubCell"/>
</dbReference>
<keyword evidence="8" id="KW-0539">Nucleus</keyword>
<keyword evidence="14" id="KW-1185">Reference proteome</keyword>
<feature type="domain" description="DAZ" evidence="12">
    <location>
        <begin position="428"/>
        <end position="451"/>
    </location>
</feature>
<dbReference type="SMART" id="SM00360">
    <property type="entry name" value="RRM"/>
    <property type="match status" value="2"/>
</dbReference>
<reference evidence="13" key="5">
    <citation type="submission" date="2025-09" db="UniProtKB">
        <authorList>
            <consortium name="Ensembl"/>
        </authorList>
    </citation>
    <scope>IDENTIFICATION</scope>
</reference>
<feature type="domain" description="DAZ" evidence="12">
    <location>
        <begin position="380"/>
        <end position="403"/>
    </location>
</feature>
<dbReference type="GO" id="GO:0030154">
    <property type="term" value="P:cell differentiation"/>
    <property type="evidence" value="ECO:0007669"/>
    <property type="project" value="UniProtKB-KW"/>
</dbReference>
<reference evidence="13" key="4">
    <citation type="submission" date="2025-08" db="UniProtKB">
        <authorList>
            <consortium name="Ensembl"/>
        </authorList>
    </citation>
    <scope>IDENTIFICATION</scope>
</reference>
<evidence type="ECO:0000256" key="2">
    <source>
        <dbReference type="ARBA" id="ARBA00004496"/>
    </source>
</evidence>
<keyword evidence="3" id="KW-0217">Developmental protein</keyword>
<feature type="region of interest" description="Disordered" evidence="10">
    <location>
        <begin position="1"/>
        <end position="27"/>
    </location>
</feature>
<dbReference type="GeneID" id="57135"/>
<feature type="domain" description="DAZ" evidence="12">
    <location>
        <begin position="452"/>
        <end position="475"/>
    </location>
</feature>
<feature type="domain" description="DAZ" evidence="12">
    <location>
        <begin position="572"/>
        <end position="595"/>
    </location>
</feature>
<dbReference type="PROSITE" id="PS51890">
    <property type="entry name" value="DAZ"/>
    <property type="match status" value="15"/>
</dbReference>
<dbReference type="InterPro" id="IPR035979">
    <property type="entry name" value="RBD_domain_sf"/>
</dbReference>
<reference evidence="13 14" key="2">
    <citation type="journal article" date="2003" name="Nature">
        <title>The male-specific region of the human Y chromosome is a mosaic of discrete sequence classes.</title>
        <authorList>
            <person name="Skaletsky H."/>
            <person name="Kuroda-Kawaguchi T."/>
            <person name="Minx P.J."/>
            <person name="Cordum H.S."/>
            <person name="Hillier L."/>
            <person name="Brown L.G."/>
            <person name="Repping S."/>
            <person name="Pyntikova T."/>
            <person name="Ali J."/>
            <person name="Bieri T."/>
            <person name="Chinwalla A."/>
            <person name="Delehaunty A."/>
            <person name="Delehaunty K."/>
            <person name="Du H."/>
            <person name="Fewell G."/>
            <person name="Fulton L."/>
            <person name="Fulton R."/>
            <person name="Graves T."/>
            <person name="Hou S.F."/>
            <person name="Latrielle P."/>
            <person name="Leonard S."/>
            <person name="Mardis E."/>
            <person name="Maupin R."/>
            <person name="McPherson J."/>
            <person name="Miner T."/>
            <person name="Nash W."/>
            <person name="Nguyen C."/>
            <person name="Ozersky P."/>
            <person name="Pepin K."/>
            <person name="Rock S."/>
            <person name="Rohlfing T."/>
            <person name="Scott K."/>
            <person name="Schultz B."/>
            <person name="Strong C."/>
            <person name="Tin-Wollam A."/>
            <person name="Yang S.P."/>
            <person name="Waterston R.H."/>
            <person name="Wilson R.K."/>
            <person name="Rozen S."/>
            <person name="Page D.C."/>
        </authorList>
    </citation>
    <scope>NUCLEOTIDE SEQUENCE [LARGE SCALE GENOMIC DNA]</scope>
</reference>
<dbReference type="PANTHER" id="PTHR11176:SF8">
    <property type="entry name" value="DELETED IN AZOOSPERMIA PROTEIN 1-RELATED"/>
    <property type="match status" value="1"/>
</dbReference>
<dbReference type="CTD" id="57135"/>
<dbReference type="SUPFAM" id="SSF54928">
    <property type="entry name" value="RNA-binding domain, RBD"/>
    <property type="match status" value="2"/>
</dbReference>
<dbReference type="GO" id="GO:0032991">
    <property type="term" value="C:protein-containing complex"/>
    <property type="evidence" value="ECO:0007669"/>
    <property type="project" value="UniProtKB-ARBA"/>
</dbReference>
<dbReference type="OpenTargets" id="ENSG00000205916"/>
<feature type="region of interest" description="Disordered" evidence="10">
    <location>
        <begin position="163"/>
        <end position="192"/>
    </location>
</feature>
<comment type="subcellular location">
    <subcellularLocation>
        <location evidence="2">Cytoplasm</location>
    </subcellularLocation>
    <subcellularLocation>
        <location evidence="1">Nucleus</location>
    </subcellularLocation>
</comment>
<reference evidence="13 14" key="3">
    <citation type="journal article" date="2004" name="Nature">
        <title>Finishing the euchromatic sequence of the human genome.</title>
        <authorList>
            <consortium name="International Human Genome Sequencing Consortium"/>
        </authorList>
    </citation>
    <scope>NUCLEOTIDE SEQUENCE [LARGE SCALE GENOMIC DNA]</scope>
</reference>
<dbReference type="InterPro" id="IPR043628">
    <property type="entry name" value="DAZ_dom"/>
</dbReference>
<evidence type="ECO:0000259" key="12">
    <source>
        <dbReference type="PROSITE" id="PS51890"/>
    </source>
</evidence>
<feature type="domain" description="DAZ" evidence="12">
    <location>
        <begin position="596"/>
        <end position="619"/>
    </location>
</feature>
<feature type="domain" description="DAZ" evidence="12">
    <location>
        <begin position="620"/>
        <end position="643"/>
    </location>
</feature>
<sequence>MSAANPETPNSTISREASTQSSSAAASQGWVLPEGKIVPNTVFVGGIDARMDETEIGSCFGRYGSVKEVKIITNRTGVSKGYGFVSFVNDVDVQKIVGSQIHFHGKKLKLGPAIRKQKLCARHVQPRPLVVNPPPPPQFQNVWRNPNTETYLQPQITPNPVTQHVQSAANPETPNSTISREASTQSSSAAASQGWVLPEGKIVPNTVFVGGIDARMDETEIGSCFGRYGSVKEVKIITNRTGVSKGYGFVSFVNDVDVQKIVGSQIHFHGKKLKLGPAIRKQKLCARHVQPRPLVVNPPPPPQFQNVWRNPNTETYLQPQITPNPVTQHVQAYSAYPHSPGQVITGCQLLVYNYQEYPTYPDSAFQVTTGYQLPVYNYQPFPAYPRSPFQVTAGYQLPVYNYQAFPAYPNSPFQVATGYQFPVYNYQPFPAYPSSPFQVTAGYQLPVYNYQAFPAYPNSPFQVATGYQFPVYNYQAFPAYPNSPVQVTTGYQLPVYNYQAFPAYPNSPFQVATGYQFPVYNYQAFPAYPNSPVQVTTGYQLPVYNYQAFPAYPSSPFQVTTGYQLPVYNYQAFPAYPSSPFQVTTGYQLPVYNYQAFPAYPSSPFQVTTGYQLPVYNYQAFPAYPSSPFQVTTGYQLPVYNYQAFPAYPSSPFQVTTGYQLPVYNYQAFPAYPNSAVQVTTGYQFHVYNYQMPPQCPVGEQRRNLWTEAYKWWYLVCLIQRRD</sequence>
<dbReference type="GO" id="GO:0007283">
    <property type="term" value="P:spermatogenesis"/>
    <property type="evidence" value="ECO:0007669"/>
    <property type="project" value="UniProtKB-KW"/>
</dbReference>
<proteinExistence type="predicted"/>
<evidence type="ECO:0000313" key="13">
    <source>
        <dbReference type="Ensembl" id="ENSP00000508087.1"/>
    </source>
</evidence>
<feature type="domain" description="RRM" evidence="11">
    <location>
        <begin position="205"/>
        <end position="280"/>
    </location>
</feature>
<gene>
    <name evidence="13" type="primary">DAZ4</name>
</gene>
<feature type="domain" description="DAZ" evidence="12">
    <location>
        <begin position="500"/>
        <end position="523"/>
    </location>
</feature>
<name>A0A804HKV4_HUMAN</name>
<dbReference type="Pfam" id="PF00076">
    <property type="entry name" value="RRM_1"/>
    <property type="match status" value="2"/>
</dbReference>
<feature type="domain" description="DAZ" evidence="12">
    <location>
        <begin position="548"/>
        <end position="571"/>
    </location>
</feature>
<feature type="domain" description="DAZ" evidence="12">
    <location>
        <begin position="668"/>
        <end position="691"/>
    </location>
</feature>
<dbReference type="CDD" id="cd12672">
    <property type="entry name" value="RRM_DAZL"/>
    <property type="match status" value="2"/>
</dbReference>
<evidence type="ECO:0000256" key="9">
    <source>
        <dbReference type="PROSITE-ProRule" id="PRU00176"/>
    </source>
</evidence>
<feature type="domain" description="DAZ" evidence="12">
    <location>
        <begin position="476"/>
        <end position="499"/>
    </location>
</feature>
<keyword evidence="6" id="KW-0744">Spermatogenesis</keyword>
<dbReference type="GeneTree" id="ENSGT00530000063480"/>
<dbReference type="PROSITE" id="PS50102">
    <property type="entry name" value="RRM"/>
    <property type="match status" value="2"/>
</dbReference>
<feature type="domain" description="RRM" evidence="11">
    <location>
        <begin position="40"/>
        <end position="115"/>
    </location>
</feature>
<evidence type="ECO:0000256" key="4">
    <source>
        <dbReference type="ARBA" id="ARBA00022490"/>
    </source>
</evidence>
<protein>
    <submittedName>
        <fullName evidence="13">Deleted in azoospermia 4</fullName>
    </submittedName>
</protein>
<dbReference type="Proteomes" id="UP000005640">
    <property type="component" value="Chromosome Y"/>
</dbReference>
<evidence type="ECO:0000256" key="7">
    <source>
        <dbReference type="ARBA" id="ARBA00022884"/>
    </source>
</evidence>
<keyword evidence="5" id="KW-0221">Differentiation</keyword>
<dbReference type="FunFam" id="3.30.70.330:FF:000180">
    <property type="entry name" value="Deleted in azoospermia-like"/>
    <property type="match status" value="2"/>
</dbReference>
<dbReference type="HGNC" id="HGNC:15966">
    <property type="gene designation" value="DAZ4"/>
</dbReference>
<feature type="domain" description="DAZ" evidence="12">
    <location>
        <begin position="644"/>
        <end position="667"/>
    </location>
</feature>
<dbReference type="GO" id="GO:0005634">
    <property type="term" value="C:nucleus"/>
    <property type="evidence" value="ECO:0007669"/>
    <property type="project" value="UniProtKB-SubCell"/>
</dbReference>
<dbReference type="RefSeq" id="NP_001375413.1">
    <property type="nucleotide sequence ID" value="NM_001388484.1"/>
</dbReference>
<keyword evidence="7 9" id="KW-0694">RNA-binding</keyword>
<evidence type="ECO:0000256" key="10">
    <source>
        <dbReference type="SAM" id="MobiDB-lite"/>
    </source>
</evidence>
<evidence type="ECO:0000256" key="5">
    <source>
        <dbReference type="ARBA" id="ARBA00022782"/>
    </source>
</evidence>
<dbReference type="Pfam" id="PF18872">
    <property type="entry name" value="Daz"/>
    <property type="match status" value="15"/>
</dbReference>
<evidence type="ECO:0000256" key="3">
    <source>
        <dbReference type="ARBA" id="ARBA00022473"/>
    </source>
</evidence>
<dbReference type="EMBL" id="AC010089">
    <property type="status" value="NOT_ANNOTATED_CDS"/>
    <property type="molecule type" value="Genomic_DNA"/>
</dbReference>
<dbReference type="InterPro" id="IPR037551">
    <property type="entry name" value="DAZ_RRM_vert"/>
</dbReference>
<dbReference type="MANE-Select" id="ENST00000682740.1">
    <property type="protein sequence ID" value="ENSP00000508087.1"/>
    <property type="RefSeq nucleotide sequence ID" value="NM_001388484.1"/>
    <property type="RefSeq protein sequence ID" value="NP_001375413.1"/>
</dbReference>
<feature type="domain" description="DAZ" evidence="12">
    <location>
        <begin position="404"/>
        <end position="427"/>
    </location>
</feature>
<keyword evidence="4" id="KW-0963">Cytoplasm</keyword>
<feature type="domain" description="DAZ" evidence="12">
    <location>
        <begin position="356"/>
        <end position="379"/>
    </location>
</feature>
<dbReference type="InterPro" id="IPR012677">
    <property type="entry name" value="Nucleotide-bd_a/b_plait_sf"/>
</dbReference>
<evidence type="ECO:0000256" key="1">
    <source>
        <dbReference type="ARBA" id="ARBA00004123"/>
    </source>
</evidence>